<comment type="caution">
    <text evidence="3">The sequence shown here is derived from an EMBL/GenBank/DDBJ whole genome shotgun (WGS) entry which is preliminary data.</text>
</comment>
<dbReference type="InterPro" id="IPR001789">
    <property type="entry name" value="Sig_transdc_resp-reg_receiver"/>
</dbReference>
<dbReference type="Proteomes" id="UP000178187">
    <property type="component" value="Unassembled WGS sequence"/>
</dbReference>
<gene>
    <name evidence="3" type="ORF">A3G33_01845</name>
</gene>
<dbReference type="EMBL" id="MHFR01000048">
    <property type="protein sequence ID" value="OGW96853.1"/>
    <property type="molecule type" value="Genomic_DNA"/>
</dbReference>
<dbReference type="InterPro" id="IPR052893">
    <property type="entry name" value="TCS_response_regulator"/>
</dbReference>
<dbReference type="SMART" id="SM00448">
    <property type="entry name" value="REC"/>
    <property type="match status" value="1"/>
</dbReference>
<organism evidence="3 4">
    <name type="scientific">Candidatus Danuiimicrobium aquiferis</name>
    <dbReference type="NCBI Taxonomy" id="1801832"/>
    <lineage>
        <taxon>Bacteria</taxon>
        <taxon>Pseudomonadati</taxon>
        <taxon>Candidatus Omnitrophota</taxon>
        <taxon>Candidatus Danuiimicrobium</taxon>
    </lineage>
</organism>
<evidence type="ECO:0000313" key="3">
    <source>
        <dbReference type="EMBL" id="OGW96853.1"/>
    </source>
</evidence>
<dbReference type="Pfam" id="PF00072">
    <property type="entry name" value="Response_reg"/>
    <property type="match status" value="1"/>
</dbReference>
<feature type="modified residue" description="4-aspartylphosphate" evidence="1">
    <location>
        <position position="68"/>
    </location>
</feature>
<sequence length="172" mass="20318">MSNHNLKPIVILLVEDSLADIRLMEEILREDKFLYELQVVRDGEEAMRFLRRQEEFCNAPRPDLILLDLNLPKKDGREVLVEIKDDPDLQDIPVVILTTSDDEKDIYETYYRHANCYITKPVRLEKFISVVKHIEDFWFAVVKLPEKPHRSIFNLEEFKKGISSKKKKGFSL</sequence>
<evidence type="ECO:0000256" key="1">
    <source>
        <dbReference type="PROSITE-ProRule" id="PRU00169"/>
    </source>
</evidence>
<accession>A0A1G1KV84</accession>
<dbReference type="AlphaFoldDB" id="A0A1G1KV84"/>
<dbReference type="PROSITE" id="PS50110">
    <property type="entry name" value="RESPONSE_REGULATORY"/>
    <property type="match status" value="1"/>
</dbReference>
<feature type="domain" description="Response regulatory" evidence="2">
    <location>
        <begin position="10"/>
        <end position="135"/>
    </location>
</feature>
<dbReference type="Gene3D" id="3.40.50.2300">
    <property type="match status" value="1"/>
</dbReference>
<evidence type="ECO:0000313" key="4">
    <source>
        <dbReference type="Proteomes" id="UP000178187"/>
    </source>
</evidence>
<dbReference type="SUPFAM" id="SSF52172">
    <property type="entry name" value="CheY-like"/>
    <property type="match status" value="1"/>
</dbReference>
<evidence type="ECO:0000259" key="2">
    <source>
        <dbReference type="PROSITE" id="PS50110"/>
    </source>
</evidence>
<dbReference type="PANTHER" id="PTHR44520:SF2">
    <property type="entry name" value="RESPONSE REGULATOR RCP1"/>
    <property type="match status" value="1"/>
</dbReference>
<dbReference type="InterPro" id="IPR011006">
    <property type="entry name" value="CheY-like_superfamily"/>
</dbReference>
<reference evidence="3 4" key="1">
    <citation type="journal article" date="2016" name="Nat. Commun.">
        <title>Thousands of microbial genomes shed light on interconnected biogeochemical processes in an aquifer system.</title>
        <authorList>
            <person name="Anantharaman K."/>
            <person name="Brown C.T."/>
            <person name="Hug L.A."/>
            <person name="Sharon I."/>
            <person name="Castelle C.J."/>
            <person name="Probst A.J."/>
            <person name="Thomas B.C."/>
            <person name="Singh A."/>
            <person name="Wilkins M.J."/>
            <person name="Karaoz U."/>
            <person name="Brodie E.L."/>
            <person name="Williams K.H."/>
            <person name="Hubbard S.S."/>
            <person name="Banfield J.F."/>
        </authorList>
    </citation>
    <scope>NUCLEOTIDE SEQUENCE [LARGE SCALE GENOMIC DNA]</scope>
</reference>
<name>A0A1G1KV84_9BACT</name>
<dbReference type="PANTHER" id="PTHR44520">
    <property type="entry name" value="RESPONSE REGULATOR RCP1-RELATED"/>
    <property type="match status" value="1"/>
</dbReference>
<dbReference type="GO" id="GO:0000160">
    <property type="term" value="P:phosphorelay signal transduction system"/>
    <property type="evidence" value="ECO:0007669"/>
    <property type="project" value="InterPro"/>
</dbReference>
<dbReference type="CDD" id="cd17557">
    <property type="entry name" value="REC_Rcp-like"/>
    <property type="match status" value="1"/>
</dbReference>
<protein>
    <submittedName>
        <fullName evidence="3">Response regulator</fullName>
    </submittedName>
</protein>
<keyword evidence="1" id="KW-0597">Phosphoprotein</keyword>
<proteinExistence type="predicted"/>